<feature type="domain" description="FANCI solenoid 4" evidence="2">
    <location>
        <begin position="56"/>
        <end position="183"/>
    </location>
</feature>
<feature type="compositionally biased region" description="Acidic residues" evidence="1">
    <location>
        <begin position="185"/>
        <end position="201"/>
    </location>
</feature>
<dbReference type="GO" id="GO:0006281">
    <property type="term" value="P:DNA repair"/>
    <property type="evidence" value="ECO:0007669"/>
    <property type="project" value="InterPro"/>
</dbReference>
<keyword evidence="4" id="KW-1185">Reference proteome</keyword>
<dbReference type="OrthoDB" id="2162669at2759"/>
<feature type="non-terminal residue" evidence="3">
    <location>
        <position position="1"/>
    </location>
</feature>
<dbReference type="STRING" id="1754191.A0A1Y1UCT3"/>
<evidence type="ECO:0000256" key="1">
    <source>
        <dbReference type="SAM" id="MobiDB-lite"/>
    </source>
</evidence>
<dbReference type="Pfam" id="PF14678">
    <property type="entry name" value="FANCI_S4"/>
    <property type="match status" value="1"/>
</dbReference>
<dbReference type="PANTHER" id="PTHR21818">
    <property type="entry name" value="BC025462 PROTEIN"/>
    <property type="match status" value="1"/>
</dbReference>
<accession>A0A1Y1UCT3</accession>
<gene>
    <name evidence="3" type="ORF">BCR36DRAFT_375884</name>
</gene>
<reference evidence="3 4" key="2">
    <citation type="submission" date="2016-08" db="EMBL/GenBank/DDBJ databases">
        <title>Pervasive Adenine N6-methylation of Active Genes in Fungi.</title>
        <authorList>
            <consortium name="DOE Joint Genome Institute"/>
            <person name="Mondo S.J."/>
            <person name="Dannebaum R.O."/>
            <person name="Kuo R.C."/>
            <person name="Labutti K."/>
            <person name="Haridas S."/>
            <person name="Kuo A."/>
            <person name="Salamov A."/>
            <person name="Ahrendt S.R."/>
            <person name="Lipzen A."/>
            <person name="Sullivan W."/>
            <person name="Andreopoulos W.B."/>
            <person name="Clum A."/>
            <person name="Lindquist E."/>
            <person name="Daum C."/>
            <person name="Ramamoorthy G.K."/>
            <person name="Gryganskyi A."/>
            <person name="Culley D."/>
            <person name="Magnuson J.K."/>
            <person name="James T.Y."/>
            <person name="O'Malley M.A."/>
            <person name="Stajich J.E."/>
            <person name="Spatafora J.W."/>
            <person name="Visel A."/>
            <person name="Grigoriev I.V."/>
        </authorList>
    </citation>
    <scope>NUCLEOTIDE SEQUENCE [LARGE SCALE GENOMIC DNA]</scope>
    <source>
        <strain evidence="4">finn</strain>
    </source>
</reference>
<dbReference type="InterPro" id="IPR026171">
    <property type="entry name" value="FANCI"/>
</dbReference>
<comment type="caution">
    <text evidence="3">The sequence shown here is derived from an EMBL/GenBank/DDBJ whole genome shotgun (WGS) entry which is preliminary data.</text>
</comment>
<sequence length="207" mass="25092">YSSILMTLYYNLNELLDEVEWSIEQIKTFLTRRKYKNNSNKDQLKNFEQKLYKKMKYVIKLKDYKLIDPEYVEMMNMVSSSLTQDLYEFIFYLQKLDIEIAALNEANKKHKRGGNYKQKTKIVRESKMIPNLIYMVEIYERYLIQLTKKTGVNINLLVIIKVKFCINVCQKKYIRDFRIQVNEIDNEQTEEEEEEEEDDDDIVKKEI</sequence>
<dbReference type="PANTHER" id="PTHR21818:SF0">
    <property type="entry name" value="FANCONI ANEMIA GROUP I PROTEIN"/>
    <property type="match status" value="1"/>
</dbReference>
<evidence type="ECO:0000313" key="3">
    <source>
        <dbReference type="EMBL" id="ORX34875.1"/>
    </source>
</evidence>
<proteinExistence type="predicted"/>
<dbReference type="AlphaFoldDB" id="A0A1Y1UCT3"/>
<dbReference type="Proteomes" id="UP000193719">
    <property type="component" value="Unassembled WGS sequence"/>
</dbReference>
<evidence type="ECO:0000259" key="2">
    <source>
        <dbReference type="Pfam" id="PF14678"/>
    </source>
</evidence>
<dbReference type="GO" id="GO:0070182">
    <property type="term" value="F:DNA polymerase binding"/>
    <property type="evidence" value="ECO:0007669"/>
    <property type="project" value="TreeGrafter"/>
</dbReference>
<dbReference type="InterPro" id="IPR029314">
    <property type="entry name" value="FANCI_S4"/>
</dbReference>
<feature type="region of interest" description="Disordered" evidence="1">
    <location>
        <begin position="185"/>
        <end position="207"/>
    </location>
</feature>
<dbReference type="EMBL" id="MCFH01000184">
    <property type="protein sequence ID" value="ORX34875.1"/>
    <property type="molecule type" value="Genomic_DNA"/>
</dbReference>
<reference evidence="3 4" key="1">
    <citation type="submission" date="2016-08" db="EMBL/GenBank/DDBJ databases">
        <title>Genomes of anaerobic fungi encode conserved fungal cellulosomes for biomass hydrolysis.</title>
        <authorList>
            <consortium name="DOE Joint Genome Institute"/>
            <person name="Haitjema C.H."/>
            <person name="Gilmore S.P."/>
            <person name="Henske J.K."/>
            <person name="Solomon K.V."/>
            <person name="De Groot R."/>
            <person name="Kuo A."/>
            <person name="Mondo S.J."/>
            <person name="Salamov A.A."/>
            <person name="Labutti K."/>
            <person name="Zhao Z."/>
            <person name="Chiniquy J."/>
            <person name="Barry K."/>
            <person name="Brewer H.M."/>
            <person name="Purvine S.O."/>
            <person name="Wright A.T."/>
            <person name="Boxma B."/>
            <person name="Van Alen T."/>
            <person name="Hackstein J.H."/>
            <person name="Baker S.E."/>
            <person name="Grigoriev I.V."/>
            <person name="O'Malley M.A."/>
        </authorList>
    </citation>
    <scope>NUCLEOTIDE SEQUENCE [LARGE SCALE GENOMIC DNA]</scope>
    <source>
        <strain evidence="4">finn</strain>
    </source>
</reference>
<evidence type="ECO:0000313" key="4">
    <source>
        <dbReference type="Proteomes" id="UP000193719"/>
    </source>
</evidence>
<name>A0A1Y1UCT3_9FUNG</name>
<organism evidence="3 4">
    <name type="scientific">Piromyces finnis</name>
    <dbReference type="NCBI Taxonomy" id="1754191"/>
    <lineage>
        <taxon>Eukaryota</taxon>
        <taxon>Fungi</taxon>
        <taxon>Fungi incertae sedis</taxon>
        <taxon>Chytridiomycota</taxon>
        <taxon>Chytridiomycota incertae sedis</taxon>
        <taxon>Neocallimastigomycetes</taxon>
        <taxon>Neocallimastigales</taxon>
        <taxon>Neocallimastigaceae</taxon>
        <taxon>Piromyces</taxon>
    </lineage>
</organism>
<protein>
    <recommendedName>
        <fullName evidence="2">FANCI solenoid 4 domain-containing protein</fullName>
    </recommendedName>
</protein>